<comment type="caution">
    <text evidence="11">The sequence shown here is derived from an EMBL/GenBank/DDBJ whole genome shotgun (WGS) entry which is preliminary data.</text>
</comment>
<sequence>MSDMPVPSTPSLWRRVTVAYAKLLQFMLAACVGILVIPVTLQIISRYTPFIPSYIWTEEMARFLFIWTIMIGAMVGVREAQHFEVDVWPDLSRRSEAAVRILARLGVLALALVFVSAGLEFTRFAWNRTSELADLPLWLIHVAWPVTGATWIVFAGEQIVDEMRILVGAGR</sequence>
<dbReference type="GO" id="GO:0022857">
    <property type="term" value="F:transmembrane transporter activity"/>
    <property type="evidence" value="ECO:0007669"/>
    <property type="project" value="UniProtKB-UniRule"/>
</dbReference>
<evidence type="ECO:0000256" key="7">
    <source>
        <dbReference type="ARBA" id="ARBA00023136"/>
    </source>
</evidence>
<reference evidence="11 12" key="1">
    <citation type="submission" date="2019-12" db="EMBL/GenBank/DDBJ databases">
        <title>Draft genome sequences Bradyrhizobium cajani AMBPC1010, Bradyrhizobium pachyrhizi AMBPC1040 and Bradyrhizobium yuanmingense ALSPC3051, three plant growth promoting strains isolated from nodules of Cajanus cajan L. in Dominican Republic.</title>
        <authorList>
            <person name="Flores-Felix J.D."/>
            <person name="Araujo J."/>
            <person name="Diaz-Alcantara C."/>
            <person name="Gonzalez-Andres F."/>
            <person name="Velazquez E."/>
        </authorList>
    </citation>
    <scope>NUCLEOTIDE SEQUENCE [LARGE SCALE GENOMIC DNA]</scope>
    <source>
        <strain evidence="11 12">1010</strain>
    </source>
</reference>
<evidence type="ECO:0000256" key="6">
    <source>
        <dbReference type="ARBA" id="ARBA00022989"/>
    </source>
</evidence>
<name>A0A844T8D1_9BRAD</name>
<evidence type="ECO:0000313" key="12">
    <source>
        <dbReference type="Proteomes" id="UP000449969"/>
    </source>
</evidence>
<evidence type="ECO:0000256" key="8">
    <source>
        <dbReference type="ARBA" id="ARBA00038436"/>
    </source>
</evidence>
<keyword evidence="5 9" id="KW-0812">Transmembrane</keyword>
<protein>
    <recommendedName>
        <fullName evidence="9">TRAP transporter small permease protein</fullName>
    </recommendedName>
</protein>
<keyword evidence="3" id="KW-1003">Cell membrane</keyword>
<feature type="transmembrane region" description="Helical" evidence="9">
    <location>
        <begin position="64"/>
        <end position="80"/>
    </location>
</feature>
<gene>
    <name evidence="11" type="ORF">GPL20_12495</name>
</gene>
<keyword evidence="12" id="KW-1185">Reference proteome</keyword>
<keyword evidence="2 9" id="KW-0813">Transport</keyword>
<keyword evidence="7 9" id="KW-0472">Membrane</keyword>
<evidence type="ECO:0000256" key="2">
    <source>
        <dbReference type="ARBA" id="ARBA00022448"/>
    </source>
</evidence>
<dbReference type="InterPro" id="IPR055348">
    <property type="entry name" value="DctQ"/>
</dbReference>
<dbReference type="PANTHER" id="PTHR35011">
    <property type="entry name" value="2,3-DIKETO-L-GULONATE TRAP TRANSPORTER SMALL PERMEASE PROTEIN YIAM"/>
    <property type="match status" value="1"/>
</dbReference>
<feature type="domain" description="Tripartite ATP-independent periplasmic transporters DctQ component" evidence="10">
    <location>
        <begin position="35"/>
        <end position="163"/>
    </location>
</feature>
<evidence type="ECO:0000256" key="4">
    <source>
        <dbReference type="ARBA" id="ARBA00022519"/>
    </source>
</evidence>
<proteinExistence type="inferred from homology"/>
<evidence type="ECO:0000256" key="1">
    <source>
        <dbReference type="ARBA" id="ARBA00004429"/>
    </source>
</evidence>
<dbReference type="OrthoDB" id="4964541at2"/>
<dbReference type="RefSeq" id="WP_157329774.1">
    <property type="nucleotide sequence ID" value="NZ_JANADL010000054.1"/>
</dbReference>
<feature type="transmembrane region" description="Helical" evidence="9">
    <location>
        <begin position="101"/>
        <end position="126"/>
    </location>
</feature>
<dbReference type="Pfam" id="PF04290">
    <property type="entry name" value="DctQ"/>
    <property type="match status" value="1"/>
</dbReference>
<keyword evidence="6 9" id="KW-1133">Transmembrane helix</keyword>
<comment type="function">
    <text evidence="9">Part of the tripartite ATP-independent periplasmic (TRAP) transport system.</text>
</comment>
<evidence type="ECO:0000256" key="5">
    <source>
        <dbReference type="ARBA" id="ARBA00022692"/>
    </source>
</evidence>
<evidence type="ECO:0000256" key="3">
    <source>
        <dbReference type="ARBA" id="ARBA00022475"/>
    </source>
</evidence>
<feature type="transmembrane region" description="Helical" evidence="9">
    <location>
        <begin position="23"/>
        <end position="44"/>
    </location>
</feature>
<evidence type="ECO:0000313" key="11">
    <source>
        <dbReference type="EMBL" id="MVT73855.1"/>
    </source>
</evidence>
<comment type="similarity">
    <text evidence="8 9">Belongs to the TRAP transporter small permease family.</text>
</comment>
<feature type="transmembrane region" description="Helical" evidence="9">
    <location>
        <begin position="138"/>
        <end position="156"/>
    </location>
</feature>
<dbReference type="PANTHER" id="PTHR35011:SF2">
    <property type="entry name" value="2,3-DIKETO-L-GULONATE TRAP TRANSPORTER SMALL PERMEASE PROTEIN YIAM"/>
    <property type="match status" value="1"/>
</dbReference>
<dbReference type="AlphaFoldDB" id="A0A844T8D1"/>
<dbReference type="InterPro" id="IPR007387">
    <property type="entry name" value="TRAP_DctQ"/>
</dbReference>
<evidence type="ECO:0000256" key="9">
    <source>
        <dbReference type="RuleBase" id="RU369079"/>
    </source>
</evidence>
<dbReference type="Proteomes" id="UP000449969">
    <property type="component" value="Unassembled WGS sequence"/>
</dbReference>
<accession>A0A844T8D1</accession>
<keyword evidence="4 9" id="KW-0997">Cell inner membrane</keyword>
<evidence type="ECO:0000259" key="10">
    <source>
        <dbReference type="Pfam" id="PF04290"/>
    </source>
</evidence>
<dbReference type="GO" id="GO:0005886">
    <property type="term" value="C:plasma membrane"/>
    <property type="evidence" value="ECO:0007669"/>
    <property type="project" value="UniProtKB-SubCell"/>
</dbReference>
<dbReference type="EMBL" id="WQNE01000008">
    <property type="protein sequence ID" value="MVT73855.1"/>
    <property type="molecule type" value="Genomic_DNA"/>
</dbReference>
<dbReference type="GO" id="GO:0015740">
    <property type="term" value="P:C4-dicarboxylate transport"/>
    <property type="evidence" value="ECO:0007669"/>
    <property type="project" value="TreeGrafter"/>
</dbReference>
<organism evidence="11 12">
    <name type="scientific">Bradyrhizobium cajani</name>
    <dbReference type="NCBI Taxonomy" id="1928661"/>
    <lineage>
        <taxon>Bacteria</taxon>
        <taxon>Pseudomonadati</taxon>
        <taxon>Pseudomonadota</taxon>
        <taxon>Alphaproteobacteria</taxon>
        <taxon>Hyphomicrobiales</taxon>
        <taxon>Nitrobacteraceae</taxon>
        <taxon>Bradyrhizobium</taxon>
    </lineage>
</organism>
<comment type="subcellular location">
    <subcellularLocation>
        <location evidence="1 9">Cell inner membrane</location>
        <topology evidence="1 9">Multi-pass membrane protein</topology>
    </subcellularLocation>
</comment>
<comment type="subunit">
    <text evidence="9">The complex comprises the extracytoplasmic solute receptor protein and the two transmembrane proteins.</text>
</comment>